<evidence type="ECO:0000313" key="2">
    <source>
        <dbReference type="EMBL" id="GAA3936097.1"/>
    </source>
</evidence>
<dbReference type="PANTHER" id="PTHR43451">
    <property type="entry name" value="ACETYLTRANSFERASE (GNAT) FAMILY PROTEIN"/>
    <property type="match status" value="1"/>
</dbReference>
<dbReference type="InterPro" id="IPR052564">
    <property type="entry name" value="N-acetyltrans/Recomb-assoc"/>
</dbReference>
<dbReference type="PROSITE" id="PS51186">
    <property type="entry name" value="GNAT"/>
    <property type="match status" value="1"/>
</dbReference>
<gene>
    <name evidence="2" type="ORF">GCM10022277_35690</name>
</gene>
<dbReference type="EMBL" id="BAABBN010000012">
    <property type="protein sequence ID" value="GAA3936097.1"/>
    <property type="molecule type" value="Genomic_DNA"/>
</dbReference>
<keyword evidence="3" id="KW-1185">Reference proteome</keyword>
<accession>A0ABP7N5G8</accession>
<sequence length="166" mass="19106">MSTPKNTTPCQLRHYHPKYANEIADVFHHAVHAISSEIYSPAQKEAWAETPPNYLFWKDRLEVKQPTLAIIHGSVAGFIELEPDGHIDCCYVHPKHQKQGVAKHLYQRLEAKAESLNLKQLYVEASIIALPFFEKQGFKVLRENLVLRKQETLVNYTMEKILANKS</sequence>
<evidence type="ECO:0000259" key="1">
    <source>
        <dbReference type="PROSITE" id="PS51186"/>
    </source>
</evidence>
<dbReference type="Gene3D" id="3.40.630.30">
    <property type="match status" value="1"/>
</dbReference>
<dbReference type="Proteomes" id="UP001501565">
    <property type="component" value="Unassembled WGS sequence"/>
</dbReference>
<dbReference type="SUPFAM" id="SSF55729">
    <property type="entry name" value="Acyl-CoA N-acyltransferases (Nat)"/>
    <property type="match status" value="1"/>
</dbReference>
<dbReference type="InterPro" id="IPR000182">
    <property type="entry name" value="GNAT_dom"/>
</dbReference>
<dbReference type="RefSeq" id="WP_344799969.1">
    <property type="nucleotide sequence ID" value="NZ_BAABBN010000012.1"/>
</dbReference>
<organism evidence="2 3">
    <name type="scientific">Litoribacillus peritrichatus</name>
    <dbReference type="NCBI Taxonomy" id="718191"/>
    <lineage>
        <taxon>Bacteria</taxon>
        <taxon>Pseudomonadati</taxon>
        <taxon>Pseudomonadota</taxon>
        <taxon>Gammaproteobacteria</taxon>
        <taxon>Oceanospirillales</taxon>
        <taxon>Oceanospirillaceae</taxon>
        <taxon>Litoribacillus</taxon>
    </lineage>
</organism>
<dbReference type="CDD" id="cd04301">
    <property type="entry name" value="NAT_SF"/>
    <property type="match status" value="1"/>
</dbReference>
<feature type="domain" description="N-acetyltransferase" evidence="1">
    <location>
        <begin position="10"/>
        <end position="163"/>
    </location>
</feature>
<dbReference type="PANTHER" id="PTHR43451:SF1">
    <property type="entry name" value="ACETYLTRANSFERASE"/>
    <property type="match status" value="1"/>
</dbReference>
<proteinExistence type="predicted"/>
<protein>
    <submittedName>
        <fullName evidence="2">GNAT family N-acetyltransferase</fullName>
    </submittedName>
</protein>
<reference evidence="3" key="1">
    <citation type="journal article" date="2019" name="Int. J. Syst. Evol. Microbiol.">
        <title>The Global Catalogue of Microorganisms (GCM) 10K type strain sequencing project: providing services to taxonomists for standard genome sequencing and annotation.</title>
        <authorList>
            <consortium name="The Broad Institute Genomics Platform"/>
            <consortium name="The Broad Institute Genome Sequencing Center for Infectious Disease"/>
            <person name="Wu L."/>
            <person name="Ma J."/>
        </authorList>
    </citation>
    <scope>NUCLEOTIDE SEQUENCE [LARGE SCALE GENOMIC DNA]</scope>
    <source>
        <strain evidence="3">JCM 17551</strain>
    </source>
</reference>
<name>A0ABP7N5G8_9GAMM</name>
<comment type="caution">
    <text evidence="2">The sequence shown here is derived from an EMBL/GenBank/DDBJ whole genome shotgun (WGS) entry which is preliminary data.</text>
</comment>
<dbReference type="InterPro" id="IPR016181">
    <property type="entry name" value="Acyl_CoA_acyltransferase"/>
</dbReference>
<evidence type="ECO:0000313" key="3">
    <source>
        <dbReference type="Proteomes" id="UP001501565"/>
    </source>
</evidence>
<dbReference type="Pfam" id="PF13673">
    <property type="entry name" value="Acetyltransf_10"/>
    <property type="match status" value="1"/>
</dbReference>